<sequence>MKTRKEVKKNKPSRGKKTGLIALVAILGLASIFGIGYAVFRQSHFAYGKMISGEKVSLMSVDDAYEKLAKLNVPMKVVIQTPTGDMELMAPARYKITKDSLKKLLNQSNGKLEENPQFDAELKKSVAALAFKEEKGKDATIQFDKTQGYVIVPEVPSTVVDRDKLVAAIKKDVTSDNHEVKIEIQGFYTPVKIDKNNPTLLAQLKKANEKIDKKITLKINTQTYVIPREVMASFVNDKGVIDDQAVYDWVAGALNNQFATINQTVHWRNPIDNKLYEYTNNGDYGWDINFPDGQKQIVDALNSANATAELTLKIDGNVNENPRDIKDFVYIDLLNQMEYVYRNNQRVVETRIISGRNHKGTATVPGFHTIGYKTMDTHLKGTMIDGSKYDVPVKYWEPLLSRGDNGPYFTGIGMHDSNNKDLGFQDVNAWLTTLGSNGCINNPPAVMPLVWDNTYEGMAVIIQGDLYANSPGVYDKPVEFGNVIG</sequence>
<dbReference type="InterPro" id="IPR038063">
    <property type="entry name" value="Transpep_catalytic_dom"/>
</dbReference>
<dbReference type="AlphaFoldDB" id="A0A1T4QZZ2"/>
<reference evidence="9 10" key="1">
    <citation type="submission" date="2017-02" db="EMBL/GenBank/DDBJ databases">
        <authorList>
            <person name="Peterson S.W."/>
        </authorList>
    </citation>
    <scope>NUCLEOTIDE SEQUENCE [LARGE SCALE GENOMIC DNA]</scope>
    <source>
        <strain evidence="9 10">ATCC BAA-1030</strain>
    </source>
</reference>
<dbReference type="STRING" id="263852.SAMN02745116_02393"/>
<dbReference type="GO" id="GO:0016740">
    <property type="term" value="F:transferase activity"/>
    <property type="evidence" value="ECO:0007669"/>
    <property type="project" value="UniProtKB-KW"/>
</dbReference>
<keyword evidence="10" id="KW-1185">Reference proteome</keyword>
<dbReference type="InterPro" id="IPR038054">
    <property type="entry name" value="LD_TPept-like_central_sf"/>
</dbReference>
<keyword evidence="2" id="KW-0808">Transferase</keyword>
<keyword evidence="5 6" id="KW-0961">Cell wall biogenesis/degradation</keyword>
<organism evidence="9 10">
    <name type="scientific">Pilibacter termitis</name>
    <dbReference type="NCBI Taxonomy" id="263852"/>
    <lineage>
        <taxon>Bacteria</taxon>
        <taxon>Bacillati</taxon>
        <taxon>Bacillota</taxon>
        <taxon>Bacilli</taxon>
        <taxon>Lactobacillales</taxon>
        <taxon>Enterococcaceae</taxon>
        <taxon>Pilibacter</taxon>
    </lineage>
</organism>
<dbReference type="GO" id="GO:0018104">
    <property type="term" value="P:peptidoglycan-protein cross-linking"/>
    <property type="evidence" value="ECO:0007669"/>
    <property type="project" value="TreeGrafter"/>
</dbReference>
<dbReference type="GO" id="GO:0005576">
    <property type="term" value="C:extracellular region"/>
    <property type="evidence" value="ECO:0007669"/>
    <property type="project" value="TreeGrafter"/>
</dbReference>
<dbReference type="InterPro" id="IPR005490">
    <property type="entry name" value="LD_TPept_cat_dom"/>
</dbReference>
<keyword evidence="7" id="KW-1133">Transmembrane helix</keyword>
<dbReference type="InterPro" id="IPR050979">
    <property type="entry name" value="LD-transpeptidase"/>
</dbReference>
<protein>
    <submittedName>
        <fullName evidence="9">Putative peptidoglycan binding domain-containing protein</fullName>
    </submittedName>
</protein>
<dbReference type="Proteomes" id="UP000190328">
    <property type="component" value="Unassembled WGS sequence"/>
</dbReference>
<keyword evidence="4 6" id="KW-0573">Peptidoglycan synthesis</keyword>
<dbReference type="Pfam" id="PF03734">
    <property type="entry name" value="YkuD"/>
    <property type="match status" value="1"/>
</dbReference>
<dbReference type="OrthoDB" id="3176960at2"/>
<dbReference type="UniPathway" id="UPA00219"/>
<feature type="domain" description="L,D-TPase catalytic" evidence="8">
    <location>
        <begin position="327"/>
        <end position="463"/>
    </location>
</feature>
<keyword evidence="7" id="KW-0812">Transmembrane</keyword>
<evidence type="ECO:0000313" key="9">
    <source>
        <dbReference type="EMBL" id="SKA09300.1"/>
    </source>
</evidence>
<evidence type="ECO:0000313" key="10">
    <source>
        <dbReference type="Proteomes" id="UP000190328"/>
    </source>
</evidence>
<keyword evidence="7" id="KW-0472">Membrane</keyword>
<evidence type="ECO:0000256" key="4">
    <source>
        <dbReference type="ARBA" id="ARBA00022984"/>
    </source>
</evidence>
<dbReference type="PROSITE" id="PS52029">
    <property type="entry name" value="LD_TPASE"/>
    <property type="match status" value="1"/>
</dbReference>
<evidence type="ECO:0000256" key="2">
    <source>
        <dbReference type="ARBA" id="ARBA00022679"/>
    </source>
</evidence>
<proteinExistence type="predicted"/>
<feature type="transmembrane region" description="Helical" evidence="7">
    <location>
        <begin position="20"/>
        <end position="40"/>
    </location>
</feature>
<comment type="pathway">
    <text evidence="1 6">Cell wall biogenesis; peptidoglycan biosynthesis.</text>
</comment>
<accession>A0A1T4QZZ2</accession>
<dbReference type="GO" id="GO:0071972">
    <property type="term" value="F:peptidoglycan L,D-transpeptidase activity"/>
    <property type="evidence" value="ECO:0007669"/>
    <property type="project" value="TreeGrafter"/>
</dbReference>
<evidence type="ECO:0000256" key="6">
    <source>
        <dbReference type="PROSITE-ProRule" id="PRU01373"/>
    </source>
</evidence>
<gene>
    <name evidence="9" type="ORF">SAMN02745116_02393</name>
</gene>
<dbReference type="SUPFAM" id="SSF143985">
    <property type="entry name" value="L,D-transpeptidase pre-catalytic domain-like"/>
    <property type="match status" value="1"/>
</dbReference>
<dbReference type="SUPFAM" id="SSF141523">
    <property type="entry name" value="L,D-transpeptidase catalytic domain-like"/>
    <property type="match status" value="1"/>
</dbReference>
<dbReference type="PANTHER" id="PTHR30582:SF33">
    <property type="entry name" value="EXPORTED PROTEIN"/>
    <property type="match status" value="1"/>
</dbReference>
<dbReference type="GO" id="GO:0071555">
    <property type="term" value="P:cell wall organization"/>
    <property type="evidence" value="ECO:0007669"/>
    <property type="project" value="UniProtKB-UniRule"/>
</dbReference>
<dbReference type="RefSeq" id="WP_078808291.1">
    <property type="nucleotide sequence ID" value="NZ_FUXI01000036.1"/>
</dbReference>
<keyword evidence="3 6" id="KW-0133">Cell shape</keyword>
<dbReference type="PANTHER" id="PTHR30582">
    <property type="entry name" value="L,D-TRANSPEPTIDASE"/>
    <property type="match status" value="1"/>
</dbReference>
<dbReference type="Gene3D" id="3.10.20.800">
    <property type="match status" value="1"/>
</dbReference>
<evidence type="ECO:0000256" key="5">
    <source>
        <dbReference type="ARBA" id="ARBA00023316"/>
    </source>
</evidence>
<feature type="active site" description="Nucleophile" evidence="6">
    <location>
        <position position="439"/>
    </location>
</feature>
<evidence type="ECO:0000256" key="7">
    <source>
        <dbReference type="SAM" id="Phobius"/>
    </source>
</evidence>
<dbReference type="Gene3D" id="2.40.440.10">
    <property type="entry name" value="L,D-transpeptidase catalytic domain-like"/>
    <property type="match status" value="1"/>
</dbReference>
<dbReference type="GO" id="GO:0008360">
    <property type="term" value="P:regulation of cell shape"/>
    <property type="evidence" value="ECO:0007669"/>
    <property type="project" value="UniProtKB-UniRule"/>
</dbReference>
<name>A0A1T4QZZ2_9ENTE</name>
<evidence type="ECO:0000256" key="3">
    <source>
        <dbReference type="ARBA" id="ARBA00022960"/>
    </source>
</evidence>
<evidence type="ECO:0000259" key="8">
    <source>
        <dbReference type="PROSITE" id="PS52029"/>
    </source>
</evidence>
<feature type="active site" description="Proton donor/acceptor" evidence="6">
    <location>
        <position position="415"/>
    </location>
</feature>
<dbReference type="CDD" id="cd16913">
    <property type="entry name" value="YkuD_like"/>
    <property type="match status" value="1"/>
</dbReference>
<dbReference type="EMBL" id="FUXI01000036">
    <property type="protein sequence ID" value="SKA09300.1"/>
    <property type="molecule type" value="Genomic_DNA"/>
</dbReference>
<evidence type="ECO:0000256" key="1">
    <source>
        <dbReference type="ARBA" id="ARBA00004752"/>
    </source>
</evidence>